<sequence>MPGNVENVHSTGYKGDAEPMPGNIENDHQRDTKEMQNAEPLPGNVGMIINGIQRKCKETVARCRWKFINGTAIWQRQHTVNGISAVGWGWKPNPPRKLLNPIGKRPPYLYLHRPRLICSKFAT</sequence>
<dbReference type="AlphaFoldDB" id="A0A9Q0AVC8"/>
<name>A0A9Q0AVC8_9PEZI</name>
<reference evidence="2" key="1">
    <citation type="submission" date="2019-01" db="EMBL/GenBank/DDBJ databases">
        <title>Colletotrichum abscissum LGMF1257.</title>
        <authorList>
            <person name="Baroncelli R."/>
        </authorList>
    </citation>
    <scope>NUCLEOTIDE SEQUENCE</scope>
    <source>
        <strain evidence="2">Ca142</strain>
    </source>
</reference>
<keyword evidence="3" id="KW-1185">Reference proteome</keyword>
<organism evidence="2 3">
    <name type="scientific">Colletotrichum abscissum</name>
    <dbReference type="NCBI Taxonomy" id="1671311"/>
    <lineage>
        <taxon>Eukaryota</taxon>
        <taxon>Fungi</taxon>
        <taxon>Dikarya</taxon>
        <taxon>Ascomycota</taxon>
        <taxon>Pezizomycotina</taxon>
        <taxon>Sordariomycetes</taxon>
        <taxon>Hypocreomycetidae</taxon>
        <taxon>Glomerellales</taxon>
        <taxon>Glomerellaceae</taxon>
        <taxon>Colletotrichum</taxon>
        <taxon>Colletotrichum acutatum species complex</taxon>
    </lineage>
</organism>
<feature type="region of interest" description="Disordered" evidence="1">
    <location>
        <begin position="1"/>
        <end position="44"/>
    </location>
</feature>
<comment type="caution">
    <text evidence="2">The sequence shown here is derived from an EMBL/GenBank/DDBJ whole genome shotgun (WGS) entry which is preliminary data.</text>
</comment>
<accession>A0A9Q0AVC8</accession>
<gene>
    <name evidence="2" type="ORF">CABS02_15303</name>
</gene>
<evidence type="ECO:0000313" key="3">
    <source>
        <dbReference type="Proteomes" id="UP001056436"/>
    </source>
</evidence>
<evidence type="ECO:0000313" key="2">
    <source>
        <dbReference type="EMBL" id="KAI3527723.1"/>
    </source>
</evidence>
<protein>
    <submittedName>
        <fullName evidence="2">Uncharacterized protein</fullName>
    </submittedName>
</protein>
<dbReference type="Proteomes" id="UP001056436">
    <property type="component" value="Unassembled WGS sequence"/>
</dbReference>
<feature type="compositionally biased region" description="Basic and acidic residues" evidence="1">
    <location>
        <begin position="25"/>
        <end position="36"/>
    </location>
</feature>
<dbReference type="EMBL" id="SDAQ01000292">
    <property type="protein sequence ID" value="KAI3527723.1"/>
    <property type="molecule type" value="Genomic_DNA"/>
</dbReference>
<proteinExistence type="predicted"/>
<evidence type="ECO:0000256" key="1">
    <source>
        <dbReference type="SAM" id="MobiDB-lite"/>
    </source>
</evidence>